<accession>A0A1Y1UD39</accession>
<dbReference type="GeneID" id="33553715"/>
<dbReference type="AlphaFoldDB" id="A0A1Y1UD39"/>
<dbReference type="RefSeq" id="XP_021869647.1">
    <property type="nucleotide sequence ID" value="XM_022011907.1"/>
</dbReference>
<evidence type="ECO:0000256" key="1">
    <source>
        <dbReference type="SAM" id="Phobius"/>
    </source>
</evidence>
<gene>
    <name evidence="2" type="ORF">BD324DRAFT_100421</name>
</gene>
<reference evidence="2 3" key="1">
    <citation type="submission" date="2017-03" db="EMBL/GenBank/DDBJ databases">
        <title>Widespread Adenine N6-methylation of Active Genes in Fungi.</title>
        <authorList>
            <consortium name="DOE Joint Genome Institute"/>
            <person name="Mondo S.J."/>
            <person name="Dannebaum R.O."/>
            <person name="Kuo R.C."/>
            <person name="Louie K.B."/>
            <person name="Bewick A.J."/>
            <person name="Labutti K."/>
            <person name="Haridas S."/>
            <person name="Kuo A."/>
            <person name="Salamov A."/>
            <person name="Ahrendt S.R."/>
            <person name="Lau R."/>
            <person name="Bowen B.P."/>
            <person name="Lipzen A."/>
            <person name="Sullivan W."/>
            <person name="Andreopoulos W.B."/>
            <person name="Clum A."/>
            <person name="Lindquist E."/>
            <person name="Daum C."/>
            <person name="Northen T.R."/>
            <person name="Ramamoorthy G."/>
            <person name="Schmitz R.J."/>
            <person name="Gryganskyi A."/>
            <person name="Culley D."/>
            <person name="Magnuson J."/>
            <person name="James T.Y."/>
            <person name="O'Malley M.A."/>
            <person name="Stajich J.E."/>
            <person name="Spatafora J.W."/>
            <person name="Visel A."/>
            <person name="Grigoriev I.V."/>
        </authorList>
    </citation>
    <scope>NUCLEOTIDE SEQUENCE [LARGE SCALE GENOMIC DNA]</scope>
    <source>
        <strain evidence="2 3">NRRL Y-17943</strain>
    </source>
</reference>
<feature type="transmembrane region" description="Helical" evidence="1">
    <location>
        <begin position="103"/>
        <end position="124"/>
    </location>
</feature>
<dbReference type="InParanoid" id="A0A1Y1UD39"/>
<name>A0A1Y1UD39_9TREE</name>
<sequence length="169" mass="18337">MKDVCRSSYAERKRRASALGRYIKRRVDGQWQELGLLSLPDLSHRHVPVISSLPTVVVSSTRSPPPSRLSPTFFPDLRNPTQHACSSTMSNTTISTASRSSSWSSSSASSLAFLFALVMLSFGVQGAQGFMPYMACRAACNSAYLSCMSVYASRAISGWASTDSLVLAR</sequence>
<evidence type="ECO:0000313" key="3">
    <source>
        <dbReference type="Proteomes" id="UP000193218"/>
    </source>
</evidence>
<keyword evidence="1" id="KW-0472">Membrane</keyword>
<organism evidence="2 3">
    <name type="scientific">Kockovaella imperatae</name>
    <dbReference type="NCBI Taxonomy" id="4999"/>
    <lineage>
        <taxon>Eukaryota</taxon>
        <taxon>Fungi</taxon>
        <taxon>Dikarya</taxon>
        <taxon>Basidiomycota</taxon>
        <taxon>Agaricomycotina</taxon>
        <taxon>Tremellomycetes</taxon>
        <taxon>Tremellales</taxon>
        <taxon>Cuniculitremaceae</taxon>
        <taxon>Kockovaella</taxon>
    </lineage>
</organism>
<dbReference type="Proteomes" id="UP000193218">
    <property type="component" value="Unassembled WGS sequence"/>
</dbReference>
<comment type="caution">
    <text evidence="2">The sequence shown here is derived from an EMBL/GenBank/DDBJ whole genome shotgun (WGS) entry which is preliminary data.</text>
</comment>
<keyword evidence="3" id="KW-1185">Reference proteome</keyword>
<keyword evidence="1" id="KW-0812">Transmembrane</keyword>
<proteinExistence type="predicted"/>
<protein>
    <submittedName>
        <fullName evidence="2">Uncharacterized protein</fullName>
    </submittedName>
</protein>
<keyword evidence="1" id="KW-1133">Transmembrane helix</keyword>
<evidence type="ECO:0000313" key="2">
    <source>
        <dbReference type="EMBL" id="ORX35457.1"/>
    </source>
</evidence>
<dbReference type="EMBL" id="NBSH01000011">
    <property type="protein sequence ID" value="ORX35457.1"/>
    <property type="molecule type" value="Genomic_DNA"/>
</dbReference>